<proteinExistence type="predicted"/>
<evidence type="ECO:0000313" key="2">
    <source>
        <dbReference type="Proteomes" id="UP000737402"/>
    </source>
</evidence>
<dbReference type="Proteomes" id="UP000737402">
    <property type="component" value="Unassembled WGS sequence"/>
</dbReference>
<dbReference type="Pfam" id="PF06953">
    <property type="entry name" value="ArsD"/>
    <property type="match status" value="1"/>
</dbReference>
<dbReference type="InterPro" id="IPR010712">
    <property type="entry name" value="Arsenical-R_ArsD"/>
</dbReference>
<accession>A0ABS2P023</accession>
<dbReference type="RefSeq" id="WP_204415815.1">
    <property type="nucleotide sequence ID" value="NZ_JAFBED010000004.1"/>
</dbReference>
<organism evidence="1 2">
    <name type="scientific">Sutcliffiella tianshenii</name>
    <dbReference type="NCBI Taxonomy" id="1463404"/>
    <lineage>
        <taxon>Bacteria</taxon>
        <taxon>Bacillati</taxon>
        <taxon>Bacillota</taxon>
        <taxon>Bacilli</taxon>
        <taxon>Bacillales</taxon>
        <taxon>Bacillaceae</taxon>
        <taxon>Sutcliffiella</taxon>
    </lineage>
</organism>
<dbReference type="NCBIfam" id="NF033727">
    <property type="entry name" value="chaperon_ArsD"/>
    <property type="match status" value="1"/>
</dbReference>
<reference evidence="1 2" key="1">
    <citation type="submission" date="2021-01" db="EMBL/GenBank/DDBJ databases">
        <title>Genomic Encyclopedia of Type Strains, Phase IV (KMG-IV): sequencing the most valuable type-strain genomes for metagenomic binning, comparative biology and taxonomic classification.</title>
        <authorList>
            <person name="Goeker M."/>
        </authorList>
    </citation>
    <scope>NUCLEOTIDE SEQUENCE [LARGE SCALE GENOMIC DNA]</scope>
    <source>
        <strain evidence="1 2">DSM 25879</strain>
    </source>
</reference>
<dbReference type="EMBL" id="JAFBED010000004">
    <property type="protein sequence ID" value="MBM7620257.1"/>
    <property type="molecule type" value="Genomic_DNA"/>
</dbReference>
<evidence type="ECO:0008006" key="3">
    <source>
        <dbReference type="Google" id="ProtNLM"/>
    </source>
</evidence>
<evidence type="ECO:0000313" key="1">
    <source>
        <dbReference type="EMBL" id="MBM7620257.1"/>
    </source>
</evidence>
<protein>
    <recommendedName>
        <fullName evidence="3">Arsenical resistance operon trans-acting repressor ArsD</fullName>
    </recommendedName>
</protein>
<comment type="caution">
    <text evidence="1">The sequence shown here is derived from an EMBL/GenBank/DDBJ whole genome shotgun (WGS) entry which is preliminary data.</text>
</comment>
<gene>
    <name evidence="1" type="ORF">JOC95_002110</name>
</gene>
<dbReference type="Gene3D" id="3.40.30.10">
    <property type="entry name" value="Glutaredoxin"/>
    <property type="match status" value="1"/>
</dbReference>
<keyword evidence="2" id="KW-1185">Reference proteome</keyword>
<sequence>MTKIEIFDPAMCCSTGVCGPSVDPELTRVASSIFSLQQKGIKISRYNLGSEPEPFVTNKQVNDLLMEKGPECLPVVIVDDKVKKIASYPTNEELASWTGIKKEDLTHQEPKTKLNITLNPKS</sequence>
<name>A0ABS2P023_9BACI</name>